<proteinExistence type="predicted"/>
<feature type="transmembrane region" description="Helical" evidence="1">
    <location>
        <begin position="68"/>
        <end position="85"/>
    </location>
</feature>
<evidence type="ECO:0000313" key="3">
    <source>
        <dbReference type="Proteomes" id="UP001499843"/>
    </source>
</evidence>
<protein>
    <submittedName>
        <fullName evidence="2">Uncharacterized protein</fullName>
    </submittedName>
</protein>
<sequence length="100" mass="10786">MPAETNGRRGRPGARARLDGMQAVLKVLGWLLILQGVGGLVNGLLGWWRWAHDLLVVNLLPVLKGYEVFAAIVMGVLGFALVAVAESMDRASGERTEGFE</sequence>
<gene>
    <name evidence="2" type="ORF">GCM10009850_066430</name>
</gene>
<evidence type="ECO:0000313" key="2">
    <source>
        <dbReference type="EMBL" id="GAA2211184.1"/>
    </source>
</evidence>
<keyword evidence="1" id="KW-0472">Membrane</keyword>
<name>A0ABN3CPK1_9ACTN</name>
<keyword evidence="1" id="KW-1133">Transmembrane helix</keyword>
<feature type="transmembrane region" description="Helical" evidence="1">
    <location>
        <begin position="27"/>
        <end position="48"/>
    </location>
</feature>
<keyword evidence="3" id="KW-1185">Reference proteome</keyword>
<dbReference type="EMBL" id="BAAAQX010000019">
    <property type="protein sequence ID" value="GAA2211184.1"/>
    <property type="molecule type" value="Genomic_DNA"/>
</dbReference>
<comment type="caution">
    <text evidence="2">The sequence shown here is derived from an EMBL/GenBank/DDBJ whole genome shotgun (WGS) entry which is preliminary data.</text>
</comment>
<reference evidence="2 3" key="1">
    <citation type="journal article" date="2019" name="Int. J. Syst. Evol. Microbiol.">
        <title>The Global Catalogue of Microorganisms (GCM) 10K type strain sequencing project: providing services to taxonomists for standard genome sequencing and annotation.</title>
        <authorList>
            <consortium name="The Broad Institute Genomics Platform"/>
            <consortium name="The Broad Institute Genome Sequencing Center for Infectious Disease"/>
            <person name="Wu L."/>
            <person name="Ma J."/>
        </authorList>
    </citation>
    <scope>NUCLEOTIDE SEQUENCE [LARGE SCALE GENOMIC DNA]</scope>
    <source>
        <strain evidence="2 3">JCM 16114</strain>
    </source>
</reference>
<accession>A0ABN3CPK1</accession>
<organism evidence="2 3">
    <name type="scientific">Nonomuraea monospora</name>
    <dbReference type="NCBI Taxonomy" id="568818"/>
    <lineage>
        <taxon>Bacteria</taxon>
        <taxon>Bacillati</taxon>
        <taxon>Actinomycetota</taxon>
        <taxon>Actinomycetes</taxon>
        <taxon>Streptosporangiales</taxon>
        <taxon>Streptosporangiaceae</taxon>
        <taxon>Nonomuraea</taxon>
    </lineage>
</organism>
<evidence type="ECO:0000256" key="1">
    <source>
        <dbReference type="SAM" id="Phobius"/>
    </source>
</evidence>
<dbReference type="Proteomes" id="UP001499843">
    <property type="component" value="Unassembled WGS sequence"/>
</dbReference>
<keyword evidence="1" id="KW-0812">Transmembrane</keyword>